<evidence type="ECO:0000256" key="4">
    <source>
        <dbReference type="PROSITE-ProRule" id="PRU00335"/>
    </source>
</evidence>
<feature type="DNA-binding region" description="H-T-H motif" evidence="4">
    <location>
        <begin position="34"/>
        <end position="53"/>
    </location>
</feature>
<dbReference type="PANTHER" id="PTHR30055">
    <property type="entry name" value="HTH-TYPE TRANSCRIPTIONAL REGULATOR RUTR"/>
    <property type="match status" value="1"/>
</dbReference>
<dbReference type="InterPro" id="IPR049445">
    <property type="entry name" value="TetR_SbtR-like_C"/>
</dbReference>
<dbReference type="InterPro" id="IPR009057">
    <property type="entry name" value="Homeodomain-like_sf"/>
</dbReference>
<dbReference type="Pfam" id="PF00440">
    <property type="entry name" value="TetR_N"/>
    <property type="match status" value="1"/>
</dbReference>
<dbReference type="InterPro" id="IPR036271">
    <property type="entry name" value="Tet_transcr_reg_TetR-rel_C_sf"/>
</dbReference>
<dbReference type="PROSITE" id="PS50977">
    <property type="entry name" value="HTH_TETR_2"/>
    <property type="match status" value="1"/>
</dbReference>
<sequence>MPEPKPLRADARRNRARVLEAAETVFARDGTSAPTEEVAKEAGVGVGTVFRHFPTKEALLEAVLLERMRRFAADAAAWAEADEPGAAFFAFLSQWADMAATKNAYADALAAAGARLPRLGAEVGAAVREALHALLSRAQEAGAVREDVGVTELIALMVGTSRAAEHLGDDPALRQRTLEIVFDGLRPAGVRPGRSARGPGASA</sequence>
<keyword evidence="2 4" id="KW-0238">DNA-binding</keyword>
<dbReference type="SUPFAM" id="SSF46689">
    <property type="entry name" value="Homeodomain-like"/>
    <property type="match status" value="1"/>
</dbReference>
<dbReference type="Gene3D" id="1.10.357.10">
    <property type="entry name" value="Tetracycline Repressor, domain 2"/>
    <property type="match status" value="1"/>
</dbReference>
<dbReference type="PRINTS" id="PR00455">
    <property type="entry name" value="HTHTETR"/>
</dbReference>
<keyword evidence="1" id="KW-0805">Transcription regulation</keyword>
<dbReference type="Pfam" id="PF21597">
    <property type="entry name" value="TetR_C_43"/>
    <property type="match status" value="1"/>
</dbReference>
<dbReference type="AlphaFoldDB" id="A0A5N0VJH0"/>
<proteinExistence type="predicted"/>
<dbReference type="RefSeq" id="WP_144753498.1">
    <property type="nucleotide sequence ID" value="NZ_VMNW02000002.1"/>
</dbReference>
<organism evidence="6 7">
    <name type="scientific">Amycolatopsis acidicola</name>
    <dbReference type="NCBI Taxonomy" id="2596893"/>
    <lineage>
        <taxon>Bacteria</taxon>
        <taxon>Bacillati</taxon>
        <taxon>Actinomycetota</taxon>
        <taxon>Actinomycetes</taxon>
        <taxon>Pseudonocardiales</taxon>
        <taxon>Pseudonocardiaceae</taxon>
        <taxon>Amycolatopsis</taxon>
    </lineage>
</organism>
<dbReference type="SUPFAM" id="SSF48498">
    <property type="entry name" value="Tetracyclin repressor-like, C-terminal domain"/>
    <property type="match status" value="1"/>
</dbReference>
<feature type="domain" description="HTH tetR-type" evidence="5">
    <location>
        <begin position="12"/>
        <end position="71"/>
    </location>
</feature>
<evidence type="ECO:0000256" key="1">
    <source>
        <dbReference type="ARBA" id="ARBA00023015"/>
    </source>
</evidence>
<dbReference type="EMBL" id="VMNW02000002">
    <property type="protein sequence ID" value="KAA9166316.1"/>
    <property type="molecule type" value="Genomic_DNA"/>
</dbReference>
<reference evidence="6" key="1">
    <citation type="submission" date="2019-09" db="EMBL/GenBank/DDBJ databases">
        <authorList>
            <person name="Teo W.F.A."/>
            <person name="Duangmal K."/>
        </authorList>
    </citation>
    <scope>NUCLEOTIDE SEQUENCE [LARGE SCALE GENOMIC DNA]</scope>
    <source>
        <strain evidence="6">K81G1</strain>
    </source>
</reference>
<evidence type="ECO:0000313" key="6">
    <source>
        <dbReference type="EMBL" id="KAA9166316.1"/>
    </source>
</evidence>
<keyword evidence="7" id="KW-1185">Reference proteome</keyword>
<name>A0A5N0VJH0_9PSEU</name>
<protein>
    <submittedName>
        <fullName evidence="6">Helix-turn-helix transcriptional regulator</fullName>
    </submittedName>
</protein>
<dbReference type="GO" id="GO:0000976">
    <property type="term" value="F:transcription cis-regulatory region binding"/>
    <property type="evidence" value="ECO:0007669"/>
    <property type="project" value="TreeGrafter"/>
</dbReference>
<dbReference type="OrthoDB" id="9795011at2"/>
<dbReference type="GO" id="GO:0003700">
    <property type="term" value="F:DNA-binding transcription factor activity"/>
    <property type="evidence" value="ECO:0007669"/>
    <property type="project" value="TreeGrafter"/>
</dbReference>
<evidence type="ECO:0000259" key="5">
    <source>
        <dbReference type="PROSITE" id="PS50977"/>
    </source>
</evidence>
<evidence type="ECO:0000313" key="7">
    <source>
        <dbReference type="Proteomes" id="UP000319769"/>
    </source>
</evidence>
<evidence type="ECO:0000256" key="3">
    <source>
        <dbReference type="ARBA" id="ARBA00023163"/>
    </source>
</evidence>
<keyword evidence="3" id="KW-0804">Transcription</keyword>
<dbReference type="InterPro" id="IPR001647">
    <property type="entry name" value="HTH_TetR"/>
</dbReference>
<accession>A0A5N0VJH0</accession>
<evidence type="ECO:0000256" key="2">
    <source>
        <dbReference type="ARBA" id="ARBA00023125"/>
    </source>
</evidence>
<comment type="caution">
    <text evidence="6">The sequence shown here is derived from an EMBL/GenBank/DDBJ whole genome shotgun (WGS) entry which is preliminary data.</text>
</comment>
<dbReference type="PANTHER" id="PTHR30055:SF234">
    <property type="entry name" value="HTH-TYPE TRANSCRIPTIONAL REGULATOR BETI"/>
    <property type="match status" value="1"/>
</dbReference>
<gene>
    <name evidence="6" type="ORF">FPZ12_001750</name>
</gene>
<dbReference type="Proteomes" id="UP000319769">
    <property type="component" value="Unassembled WGS sequence"/>
</dbReference>
<dbReference type="InterPro" id="IPR050109">
    <property type="entry name" value="HTH-type_TetR-like_transc_reg"/>
</dbReference>